<protein>
    <submittedName>
        <fullName evidence="2">Uncharacterized protein</fullName>
    </submittedName>
</protein>
<gene>
    <name evidence="2" type="ORF">Tci_929101</name>
</gene>
<comment type="caution">
    <text evidence="2">The sequence shown here is derived from an EMBL/GenBank/DDBJ whole genome shotgun (WGS) entry which is preliminary data.</text>
</comment>
<proteinExistence type="predicted"/>
<sequence>AELPWRQPGLQRAAQPRGGPRGPRPGTRQHAVHAAAGRLRRAAATLQRPARPAHRRAPGQPQPRRVRRPDRAVRQHPGAARAVARQRDL</sequence>
<accession>A0A699XAG3</accession>
<evidence type="ECO:0000313" key="2">
    <source>
        <dbReference type="EMBL" id="GFD57132.1"/>
    </source>
</evidence>
<dbReference type="EMBL" id="BKCJ011837437">
    <property type="protein sequence ID" value="GFD57132.1"/>
    <property type="molecule type" value="Genomic_DNA"/>
</dbReference>
<feature type="non-terminal residue" evidence="2">
    <location>
        <position position="1"/>
    </location>
</feature>
<organism evidence="2">
    <name type="scientific">Tanacetum cinerariifolium</name>
    <name type="common">Dalmatian daisy</name>
    <name type="synonym">Chrysanthemum cinerariifolium</name>
    <dbReference type="NCBI Taxonomy" id="118510"/>
    <lineage>
        <taxon>Eukaryota</taxon>
        <taxon>Viridiplantae</taxon>
        <taxon>Streptophyta</taxon>
        <taxon>Embryophyta</taxon>
        <taxon>Tracheophyta</taxon>
        <taxon>Spermatophyta</taxon>
        <taxon>Magnoliopsida</taxon>
        <taxon>eudicotyledons</taxon>
        <taxon>Gunneridae</taxon>
        <taxon>Pentapetalae</taxon>
        <taxon>asterids</taxon>
        <taxon>campanulids</taxon>
        <taxon>Asterales</taxon>
        <taxon>Asteraceae</taxon>
        <taxon>Asteroideae</taxon>
        <taxon>Anthemideae</taxon>
        <taxon>Anthemidinae</taxon>
        <taxon>Tanacetum</taxon>
    </lineage>
</organism>
<feature type="non-terminal residue" evidence="2">
    <location>
        <position position="89"/>
    </location>
</feature>
<feature type="region of interest" description="Disordered" evidence="1">
    <location>
        <begin position="1"/>
        <end position="89"/>
    </location>
</feature>
<evidence type="ECO:0000256" key="1">
    <source>
        <dbReference type="SAM" id="MobiDB-lite"/>
    </source>
</evidence>
<feature type="compositionally biased region" description="Low complexity" evidence="1">
    <location>
        <begin position="34"/>
        <end position="50"/>
    </location>
</feature>
<reference evidence="2" key="1">
    <citation type="journal article" date="2019" name="Sci. Rep.">
        <title>Draft genome of Tanacetum cinerariifolium, the natural source of mosquito coil.</title>
        <authorList>
            <person name="Yamashiro T."/>
            <person name="Shiraishi A."/>
            <person name="Satake H."/>
            <person name="Nakayama K."/>
        </authorList>
    </citation>
    <scope>NUCLEOTIDE SEQUENCE</scope>
</reference>
<dbReference type="AlphaFoldDB" id="A0A699XAG3"/>
<name>A0A699XAG3_TANCI</name>